<feature type="compositionally biased region" description="Basic residues" evidence="4">
    <location>
        <begin position="449"/>
        <end position="467"/>
    </location>
</feature>
<comment type="caution">
    <text evidence="6">The sequence shown here is derived from an EMBL/GenBank/DDBJ whole genome shotgun (WGS) entry which is preliminary data.</text>
</comment>
<protein>
    <recommendedName>
        <fullName evidence="5">DRBM domain-containing protein</fullName>
    </recommendedName>
</protein>
<reference evidence="6" key="1">
    <citation type="submission" date="2019-07" db="EMBL/GenBank/DDBJ databases">
        <authorList>
            <person name="Dittberner H."/>
        </authorList>
    </citation>
    <scope>NUCLEOTIDE SEQUENCE [LARGE SCALE GENOMIC DNA]</scope>
</reference>
<evidence type="ECO:0000256" key="2">
    <source>
        <dbReference type="ARBA" id="ARBA00022884"/>
    </source>
</evidence>
<dbReference type="Gene3D" id="3.30.160.20">
    <property type="match status" value="2"/>
</dbReference>
<dbReference type="InterPro" id="IPR014720">
    <property type="entry name" value="dsRBD_dom"/>
</dbReference>
<evidence type="ECO:0000256" key="4">
    <source>
        <dbReference type="SAM" id="MobiDB-lite"/>
    </source>
</evidence>
<dbReference type="Proteomes" id="UP000489600">
    <property type="component" value="Unassembled WGS sequence"/>
</dbReference>
<evidence type="ECO:0000313" key="7">
    <source>
        <dbReference type="Proteomes" id="UP000489600"/>
    </source>
</evidence>
<dbReference type="EMBL" id="CABITT030000008">
    <property type="protein sequence ID" value="VVB13484.1"/>
    <property type="molecule type" value="Genomic_DNA"/>
</dbReference>
<dbReference type="PANTHER" id="PTHR46031:SF37">
    <property type="entry name" value="DRBM DOMAIN-CONTAINING PROTEIN"/>
    <property type="match status" value="1"/>
</dbReference>
<keyword evidence="1" id="KW-0677">Repeat</keyword>
<dbReference type="SMART" id="SM00358">
    <property type="entry name" value="DSRM"/>
    <property type="match status" value="2"/>
</dbReference>
<keyword evidence="7" id="KW-1185">Reference proteome</keyword>
<keyword evidence="2 3" id="KW-0694">RNA-binding</keyword>
<organism evidence="6 7">
    <name type="scientific">Arabis nemorensis</name>
    <dbReference type="NCBI Taxonomy" id="586526"/>
    <lineage>
        <taxon>Eukaryota</taxon>
        <taxon>Viridiplantae</taxon>
        <taxon>Streptophyta</taxon>
        <taxon>Embryophyta</taxon>
        <taxon>Tracheophyta</taxon>
        <taxon>Spermatophyta</taxon>
        <taxon>Magnoliopsida</taxon>
        <taxon>eudicotyledons</taxon>
        <taxon>Gunneridae</taxon>
        <taxon>Pentapetalae</taxon>
        <taxon>rosids</taxon>
        <taxon>malvids</taxon>
        <taxon>Brassicales</taxon>
        <taxon>Brassicaceae</taxon>
        <taxon>Arabideae</taxon>
        <taxon>Arabis</taxon>
    </lineage>
</organism>
<dbReference type="AlphaFoldDB" id="A0A565CIU2"/>
<dbReference type="PROSITE" id="PS50137">
    <property type="entry name" value="DS_RBD"/>
    <property type="match status" value="2"/>
</dbReference>
<evidence type="ECO:0000313" key="6">
    <source>
        <dbReference type="EMBL" id="VVB13484.1"/>
    </source>
</evidence>
<evidence type="ECO:0000259" key="5">
    <source>
        <dbReference type="PROSITE" id="PS50137"/>
    </source>
</evidence>
<gene>
    <name evidence="6" type="ORF">ANE_LOCUS23928</name>
</gene>
<feature type="domain" description="DRBM" evidence="5">
    <location>
        <begin position="125"/>
        <end position="190"/>
    </location>
</feature>
<feature type="region of interest" description="Disordered" evidence="4">
    <location>
        <begin position="407"/>
        <end position="473"/>
    </location>
</feature>
<name>A0A565CIU2_9BRAS</name>
<proteinExistence type="predicted"/>
<evidence type="ECO:0000256" key="3">
    <source>
        <dbReference type="PROSITE-ProRule" id="PRU00266"/>
    </source>
</evidence>
<dbReference type="OrthoDB" id="1109269at2759"/>
<dbReference type="SUPFAM" id="SSF54768">
    <property type="entry name" value="dsRNA-binding domain-like"/>
    <property type="match status" value="2"/>
</dbReference>
<sequence length="473" mass="52634">MFPISSSPPPQAMVIAPYRTPSPPRPRVVEKLMHKNDLNCYCQRLSIPMPVYESTSEGYDHAPRYRATVSVGKRSFTSQNMFSNRKSAEQDAAKVALQHLLDEDEANATKLRLYLRKLVCQEKVRSKMILNEFLVKNKMECIYKTVQVENPPVFVSSLALNGTCYKGKAAKNKKETEQLAALAAILSLLDDPTYATMMYEVLKSKFSVCSAFYEPKDIPNTRDCSVTSNEFKATTSNSDVIPLNQQNSSSKPSSSKISVNEKLLQANNTKEQRSSEILVNKNKQDLAMSLPQIEKQGAPGALNGTGLPTEAVTISRSSYVNLPVTRLLFSEPQHGTKMPSLVNLEEQRGSAILVNMSKQDLVKSLPQTEKQGGREVLDGKRGDAGLPTEAVTISRCSYVSPSITRPLFSKPQHKTQLPEPAQSTPQQISVPIEFVPAAASDPPYDPISCRKRERNKKRAEKRKANKRLRTENK</sequence>
<dbReference type="GO" id="GO:0003723">
    <property type="term" value="F:RNA binding"/>
    <property type="evidence" value="ECO:0007669"/>
    <property type="project" value="UniProtKB-UniRule"/>
</dbReference>
<accession>A0A565CIU2</accession>
<dbReference type="PANTHER" id="PTHR46031">
    <property type="match status" value="1"/>
</dbReference>
<feature type="domain" description="DRBM" evidence="5">
    <location>
        <begin position="33"/>
        <end position="102"/>
    </location>
</feature>
<dbReference type="Pfam" id="PF00035">
    <property type="entry name" value="dsrm"/>
    <property type="match status" value="2"/>
</dbReference>
<evidence type="ECO:0000256" key="1">
    <source>
        <dbReference type="ARBA" id="ARBA00022737"/>
    </source>
</evidence>